<keyword evidence="5" id="KW-1185">Reference proteome</keyword>
<dbReference type="EMBL" id="BACD03000023">
    <property type="protein sequence ID" value="GAO49556.1"/>
    <property type="molecule type" value="Genomic_DNA"/>
</dbReference>
<gene>
    <name evidence="4" type="ORF">G7K_3705-t1</name>
</gene>
<dbReference type="OMA" id="FYFQSSH"/>
<keyword evidence="2" id="KW-0472">Membrane</keyword>
<dbReference type="InterPro" id="IPR050817">
    <property type="entry name" value="DjlA_DnaK_co-chaperone"/>
</dbReference>
<accession>A0A0E9NIQ2</accession>
<comment type="caution">
    <text evidence="4">The sequence shown here is derived from an EMBL/GenBank/DDBJ whole genome shotgun (WGS) entry which is preliminary data.</text>
</comment>
<evidence type="ECO:0000313" key="4">
    <source>
        <dbReference type="EMBL" id="GAO49556.1"/>
    </source>
</evidence>
<dbReference type="Proteomes" id="UP000033140">
    <property type="component" value="Unassembled WGS sequence"/>
</dbReference>
<dbReference type="InterPro" id="IPR036869">
    <property type="entry name" value="J_dom_sf"/>
</dbReference>
<evidence type="ECO:0000256" key="2">
    <source>
        <dbReference type="SAM" id="Phobius"/>
    </source>
</evidence>
<feature type="region of interest" description="Disordered" evidence="1">
    <location>
        <begin position="260"/>
        <end position="283"/>
    </location>
</feature>
<dbReference type="PANTHER" id="PTHR24074">
    <property type="entry name" value="CO-CHAPERONE PROTEIN DJLA"/>
    <property type="match status" value="1"/>
</dbReference>
<evidence type="ECO:0000259" key="3">
    <source>
        <dbReference type="PROSITE" id="PS50076"/>
    </source>
</evidence>
<dbReference type="CDD" id="cd06257">
    <property type="entry name" value="DnaJ"/>
    <property type="match status" value="1"/>
</dbReference>
<dbReference type="Gene3D" id="1.10.287.110">
    <property type="entry name" value="DnaJ domain"/>
    <property type="match status" value="1"/>
</dbReference>
<keyword evidence="2" id="KW-1133">Transmembrane helix</keyword>
<keyword evidence="2" id="KW-0812">Transmembrane</keyword>
<dbReference type="OrthoDB" id="10250354at2759"/>
<dbReference type="Pfam" id="PF00226">
    <property type="entry name" value="DnaJ"/>
    <property type="match status" value="1"/>
</dbReference>
<feature type="domain" description="J" evidence="3">
    <location>
        <begin position="50"/>
        <end position="111"/>
    </location>
</feature>
<dbReference type="InterPro" id="IPR001623">
    <property type="entry name" value="DnaJ_domain"/>
</dbReference>
<protein>
    <recommendedName>
        <fullName evidence="3">J domain-containing protein</fullName>
    </recommendedName>
</protein>
<dbReference type="PRINTS" id="PR00625">
    <property type="entry name" value="JDOMAIN"/>
</dbReference>
<reference evidence="4 5" key="1">
    <citation type="journal article" date="2011" name="J. Gen. Appl. Microbiol.">
        <title>Draft genome sequencing of the enigmatic yeast Saitoella complicata.</title>
        <authorList>
            <person name="Nishida H."/>
            <person name="Hamamoto M."/>
            <person name="Sugiyama J."/>
        </authorList>
    </citation>
    <scope>NUCLEOTIDE SEQUENCE [LARGE SCALE GENOMIC DNA]</scope>
    <source>
        <strain evidence="4 5">NRRL Y-17804</strain>
    </source>
</reference>
<dbReference type="RefSeq" id="XP_019023289.1">
    <property type="nucleotide sequence ID" value="XM_019171339.1"/>
</dbReference>
<evidence type="ECO:0000313" key="5">
    <source>
        <dbReference type="Proteomes" id="UP000033140"/>
    </source>
</evidence>
<reference evidence="4 5" key="2">
    <citation type="journal article" date="2014" name="J. Gen. Appl. Microbiol.">
        <title>The early diverging ascomycetous budding yeast Saitoella complicata has three histone deacetylases belonging to the Clr6, Hos2, and Rpd3 lineages.</title>
        <authorList>
            <person name="Nishida H."/>
            <person name="Matsumoto T."/>
            <person name="Kondo S."/>
            <person name="Hamamoto M."/>
            <person name="Yoshikawa H."/>
        </authorList>
    </citation>
    <scope>NUCLEOTIDE SEQUENCE [LARGE SCALE GENOMIC DNA]</scope>
    <source>
        <strain evidence="4 5">NRRL Y-17804</strain>
    </source>
</reference>
<dbReference type="SUPFAM" id="SSF46565">
    <property type="entry name" value="Chaperone J-domain"/>
    <property type="match status" value="1"/>
</dbReference>
<dbReference type="AlphaFoldDB" id="A0A0E9NIQ2"/>
<dbReference type="STRING" id="698492.A0A0E9NIQ2"/>
<dbReference type="PROSITE" id="PS50076">
    <property type="entry name" value="DNAJ_2"/>
    <property type="match status" value="1"/>
</dbReference>
<evidence type="ECO:0000256" key="1">
    <source>
        <dbReference type="SAM" id="MobiDB-lite"/>
    </source>
</evidence>
<name>A0A0E9NIQ2_SAICN</name>
<reference evidence="4 5" key="3">
    <citation type="journal article" date="2015" name="Genome Announc.">
        <title>Draft Genome Sequence of the Archiascomycetous Yeast Saitoella complicata.</title>
        <authorList>
            <person name="Yamauchi K."/>
            <person name="Kondo S."/>
            <person name="Hamamoto M."/>
            <person name="Takahashi Y."/>
            <person name="Ogura Y."/>
            <person name="Hayashi T."/>
            <person name="Nishida H."/>
        </authorList>
    </citation>
    <scope>NUCLEOTIDE SEQUENCE [LARGE SCALE GENOMIC DNA]</scope>
    <source>
        <strain evidence="4 5">NRRL Y-17804</strain>
    </source>
</reference>
<organism evidence="4 5">
    <name type="scientific">Saitoella complicata (strain BCRC 22490 / CBS 7301 / JCM 7358 / NBRC 10748 / NRRL Y-17804)</name>
    <dbReference type="NCBI Taxonomy" id="698492"/>
    <lineage>
        <taxon>Eukaryota</taxon>
        <taxon>Fungi</taxon>
        <taxon>Dikarya</taxon>
        <taxon>Ascomycota</taxon>
        <taxon>Taphrinomycotina</taxon>
        <taxon>Taphrinomycotina incertae sedis</taxon>
        <taxon>Saitoella</taxon>
    </lineage>
</organism>
<sequence length="283" mass="32613">MNRVYTSLRALRRSFFEVRSLQQPYGIVYHKRWASTVPDDLAWPTKPNPDPYDIFHLTQTSTPADIKTRYRVLVLQHHPDRGGSSNQFHMLQEAYKILSSPSKRRSYDAYGFGWHSPEKKMNRGYAQPDYNPSFMGAWKSEIKHKRSNGMGAAAWEHYYPEEKLQKDPVYMSHGNFAAFIVLIVFIFTGFQLYIVGSTSEVLRLGADKAHMEAARNLAEARRRPQGLNKDQQIELARLLHEGQIKEWKLREPEVCRNGVHEQTRIRALPPPPSSGEHAATAHV</sequence>
<proteinExistence type="predicted"/>
<dbReference type="SMART" id="SM00271">
    <property type="entry name" value="DnaJ"/>
    <property type="match status" value="1"/>
</dbReference>
<feature type="transmembrane region" description="Helical" evidence="2">
    <location>
        <begin position="176"/>
        <end position="194"/>
    </location>
</feature>